<comment type="caution">
    <text evidence="1">The sequence shown here is derived from an EMBL/GenBank/DDBJ whole genome shotgun (WGS) entry which is preliminary data.</text>
</comment>
<dbReference type="Gene3D" id="3.90.280.10">
    <property type="entry name" value="PEBP-like"/>
    <property type="match status" value="1"/>
</dbReference>
<dbReference type="NCBIfam" id="TIGR00481">
    <property type="entry name" value="YbhB/YbcL family Raf kinase inhibitor-like protein"/>
    <property type="match status" value="1"/>
</dbReference>
<dbReference type="Pfam" id="PF01161">
    <property type="entry name" value="PBP"/>
    <property type="match status" value="1"/>
</dbReference>
<proteinExistence type="predicted"/>
<dbReference type="EMBL" id="JAUSUR010000002">
    <property type="protein sequence ID" value="MDQ0360559.1"/>
    <property type="molecule type" value="Genomic_DNA"/>
</dbReference>
<gene>
    <name evidence="1" type="ORF">J2S15_001304</name>
</gene>
<sequence>MTKELAIKSNAFKHNERIPVKYTGWGDDISPELTITNISSSAKSIAIIMDDLSHPISLMFGRPYNHWLIWNIPVQNVIPEDISHGEYVKELKGAVQGVGYGKHRYRGPKPPKFLRGAHRYRYHIYILDCVLELEPTAKKSELIDAMKSHILQEGYIDGLYQNK</sequence>
<dbReference type="InterPro" id="IPR036610">
    <property type="entry name" value="PEBP-like_sf"/>
</dbReference>
<accession>A0ABU0E199</accession>
<dbReference type="InterPro" id="IPR008914">
    <property type="entry name" value="PEBP"/>
</dbReference>
<name>A0ABU0E199_9FIRM</name>
<dbReference type="Proteomes" id="UP001230220">
    <property type="component" value="Unassembled WGS sequence"/>
</dbReference>
<keyword evidence="2" id="KW-1185">Reference proteome</keyword>
<evidence type="ECO:0000313" key="1">
    <source>
        <dbReference type="EMBL" id="MDQ0360559.1"/>
    </source>
</evidence>
<dbReference type="CDD" id="cd00865">
    <property type="entry name" value="PEBP_bact_arch"/>
    <property type="match status" value="1"/>
</dbReference>
<organism evidence="1 2">
    <name type="scientific">Breznakia pachnodae</name>
    <dbReference type="NCBI Taxonomy" id="265178"/>
    <lineage>
        <taxon>Bacteria</taxon>
        <taxon>Bacillati</taxon>
        <taxon>Bacillota</taxon>
        <taxon>Erysipelotrichia</taxon>
        <taxon>Erysipelotrichales</taxon>
        <taxon>Erysipelotrichaceae</taxon>
        <taxon>Breznakia</taxon>
    </lineage>
</organism>
<keyword evidence="1" id="KW-0649">Protein kinase inhibitor</keyword>
<dbReference type="PANTHER" id="PTHR30289:SF1">
    <property type="entry name" value="PEBP (PHOSPHATIDYLETHANOLAMINE-BINDING PROTEIN) FAMILY PROTEIN"/>
    <property type="match status" value="1"/>
</dbReference>
<dbReference type="GO" id="GO:0004860">
    <property type="term" value="F:protein kinase inhibitor activity"/>
    <property type="evidence" value="ECO:0007669"/>
    <property type="project" value="UniProtKB-KW"/>
</dbReference>
<reference evidence="1 2" key="1">
    <citation type="submission" date="2023-07" db="EMBL/GenBank/DDBJ databases">
        <title>Genomic Encyclopedia of Type Strains, Phase IV (KMG-IV): sequencing the most valuable type-strain genomes for metagenomic binning, comparative biology and taxonomic classification.</title>
        <authorList>
            <person name="Goeker M."/>
        </authorList>
    </citation>
    <scope>NUCLEOTIDE SEQUENCE [LARGE SCALE GENOMIC DNA]</scope>
    <source>
        <strain evidence="1 2">DSM 16784</strain>
    </source>
</reference>
<evidence type="ECO:0000313" key="2">
    <source>
        <dbReference type="Proteomes" id="UP001230220"/>
    </source>
</evidence>
<dbReference type="PANTHER" id="PTHR30289">
    <property type="entry name" value="UNCHARACTERIZED PROTEIN YBCL-RELATED"/>
    <property type="match status" value="1"/>
</dbReference>
<dbReference type="RefSeq" id="WP_307406558.1">
    <property type="nucleotide sequence ID" value="NZ_JAUSUR010000002.1"/>
</dbReference>
<dbReference type="SUPFAM" id="SSF49777">
    <property type="entry name" value="PEBP-like"/>
    <property type="match status" value="1"/>
</dbReference>
<protein>
    <submittedName>
        <fullName evidence="1">Raf kinase inhibitor-like YbhB/YbcL family protein</fullName>
    </submittedName>
</protein>
<dbReference type="InterPro" id="IPR005247">
    <property type="entry name" value="YbhB_YbcL/LppC-like"/>
</dbReference>